<dbReference type="Pfam" id="PF04993">
    <property type="entry name" value="TfoX_N"/>
    <property type="match status" value="1"/>
</dbReference>
<feature type="domain" description="TfoX N-terminal" evidence="1">
    <location>
        <begin position="12"/>
        <end position="103"/>
    </location>
</feature>
<dbReference type="PANTHER" id="PTHR36121:SF1">
    <property type="entry name" value="PROTEIN SXY"/>
    <property type="match status" value="1"/>
</dbReference>
<protein>
    <submittedName>
        <fullName evidence="2">TfoX/Sxy family protein</fullName>
    </submittedName>
</protein>
<dbReference type="InterPro" id="IPR007076">
    <property type="entry name" value="TfoX_N"/>
</dbReference>
<organism evidence="2">
    <name type="scientific">Lysobacter firmicutimachus</name>
    <dbReference type="NCBI Taxonomy" id="1792846"/>
    <lineage>
        <taxon>Bacteria</taxon>
        <taxon>Pseudomonadati</taxon>
        <taxon>Pseudomonadota</taxon>
        <taxon>Gammaproteobacteria</taxon>
        <taxon>Lysobacterales</taxon>
        <taxon>Lysobacteraceae</taxon>
        <taxon>Lysobacter</taxon>
    </lineage>
</organism>
<dbReference type="EMBL" id="CP159925">
    <property type="protein sequence ID" value="XCO73320.1"/>
    <property type="molecule type" value="Genomic_DNA"/>
</dbReference>
<dbReference type="AlphaFoldDB" id="A0AAU8MNV0"/>
<evidence type="ECO:0000313" key="2">
    <source>
        <dbReference type="EMBL" id="XCO73320.1"/>
    </source>
</evidence>
<dbReference type="InterPro" id="IPR047525">
    <property type="entry name" value="TfoX-like"/>
</dbReference>
<dbReference type="RefSeq" id="WP_222423700.1">
    <property type="nucleotide sequence ID" value="NZ_CP159925.1"/>
</dbReference>
<dbReference type="SUPFAM" id="SSF159894">
    <property type="entry name" value="YgaC/TfoX-N like"/>
    <property type="match status" value="1"/>
</dbReference>
<proteinExistence type="predicted"/>
<name>A0AAU8MNV0_9GAMM</name>
<accession>A0AAU8MNV0</accession>
<gene>
    <name evidence="2" type="ORF">ABU614_13020</name>
</gene>
<reference evidence="2" key="1">
    <citation type="submission" date="2024-06" db="EMBL/GenBank/DDBJ databases">
        <authorList>
            <person name="Li S."/>
        </authorList>
    </citation>
    <scope>NUCLEOTIDE SEQUENCE</scope>
    <source>
        <strain evidence="2">SR10</strain>
    </source>
</reference>
<evidence type="ECO:0000259" key="1">
    <source>
        <dbReference type="Pfam" id="PF04993"/>
    </source>
</evidence>
<dbReference type="Gene3D" id="3.30.1460.30">
    <property type="entry name" value="YgaC/TfoX-N like chaperone"/>
    <property type="match status" value="1"/>
</dbReference>
<dbReference type="PANTHER" id="PTHR36121">
    <property type="entry name" value="PROTEIN SXY"/>
    <property type="match status" value="1"/>
</dbReference>
<sequence length="119" mass="13601">MSDDFIAHLRDLAADFGALSARRMFGGYGLYHDGLMIGLVADETLYLKTDETSRPRFLAAGCEPFVYDRQRKPIEMSYWTVPESAMDSPQDMRPWLRLAFEAALRKANAPAKKKPSRRR</sequence>